<dbReference type="AlphaFoldDB" id="A0A194VRF2"/>
<protein>
    <submittedName>
        <fullName evidence="2">Uncharacterized protein</fullName>
    </submittedName>
</protein>
<sequence>MDTSWIELLRSQVCSLRDHRVVVGQPGHLISRHAGGTKMRRSTWAPLANLPIWPTGAACTAALPPFFTGPLDNQDTRPGGAGEAGEEDLTKGRSGRLSGLFCPRRRWRLRDAENQRLEVSPLGSN</sequence>
<dbReference type="Proteomes" id="UP000078559">
    <property type="component" value="Chromosome 2"/>
</dbReference>
<name>A0A194VRF2_CYTMA</name>
<organism evidence="2 3">
    <name type="scientific">Cytospora mali</name>
    <name type="common">Apple Valsa canker fungus</name>
    <name type="synonym">Valsa mali</name>
    <dbReference type="NCBI Taxonomy" id="578113"/>
    <lineage>
        <taxon>Eukaryota</taxon>
        <taxon>Fungi</taxon>
        <taxon>Dikarya</taxon>
        <taxon>Ascomycota</taxon>
        <taxon>Pezizomycotina</taxon>
        <taxon>Sordariomycetes</taxon>
        <taxon>Sordariomycetidae</taxon>
        <taxon>Diaporthales</taxon>
        <taxon>Cytosporaceae</taxon>
        <taxon>Cytospora</taxon>
    </lineage>
</organism>
<accession>A0A194VRF2</accession>
<evidence type="ECO:0000313" key="3">
    <source>
        <dbReference type="Proteomes" id="UP000078559"/>
    </source>
</evidence>
<proteinExistence type="predicted"/>
<evidence type="ECO:0000256" key="1">
    <source>
        <dbReference type="SAM" id="MobiDB-lite"/>
    </source>
</evidence>
<gene>
    <name evidence="2" type="ORF">VM1G_11384</name>
</gene>
<evidence type="ECO:0000313" key="2">
    <source>
        <dbReference type="EMBL" id="KUI66518.1"/>
    </source>
</evidence>
<dbReference type="EMBL" id="CM003099">
    <property type="protein sequence ID" value="KUI66518.1"/>
    <property type="molecule type" value="Genomic_DNA"/>
</dbReference>
<reference evidence="2" key="1">
    <citation type="submission" date="2014-12" db="EMBL/GenBank/DDBJ databases">
        <title>Genome Sequence of Valsa Canker Pathogens Uncovers a Specific Adaption of Colonization on Woody Bark.</title>
        <authorList>
            <person name="Yin Z."/>
            <person name="Liu H."/>
            <person name="Gao X."/>
            <person name="Li Z."/>
            <person name="Song N."/>
            <person name="Ke X."/>
            <person name="Dai Q."/>
            <person name="Wu Y."/>
            <person name="Sun Y."/>
            <person name="Xu J.-R."/>
            <person name="Kang Z.K."/>
            <person name="Wang L."/>
            <person name="Huang L."/>
        </authorList>
    </citation>
    <scope>NUCLEOTIDE SEQUENCE [LARGE SCALE GENOMIC DNA]</scope>
    <source>
        <strain evidence="2">03-8</strain>
    </source>
</reference>
<keyword evidence="3" id="KW-1185">Reference proteome</keyword>
<feature type="region of interest" description="Disordered" evidence="1">
    <location>
        <begin position="69"/>
        <end position="98"/>
    </location>
</feature>